<evidence type="ECO:0000256" key="7">
    <source>
        <dbReference type="ARBA" id="ARBA00022833"/>
    </source>
</evidence>
<evidence type="ECO:0000256" key="5">
    <source>
        <dbReference type="ARBA" id="ARBA00022737"/>
    </source>
</evidence>
<feature type="domain" description="C2H2-type" evidence="14">
    <location>
        <begin position="274"/>
        <end position="301"/>
    </location>
</feature>
<feature type="compositionally biased region" description="Basic residues" evidence="13">
    <location>
        <begin position="149"/>
        <end position="159"/>
    </location>
</feature>
<keyword evidence="10" id="KW-0804">Transcription</keyword>
<dbReference type="InterPro" id="IPR013087">
    <property type="entry name" value="Znf_C2H2_type"/>
</dbReference>
<keyword evidence="6 12" id="KW-0863">Zinc-finger</keyword>
<dbReference type="AlphaFoldDB" id="A0A4C1T6Q1"/>
<comment type="subcellular location">
    <subcellularLocation>
        <location evidence="2">Nucleus</location>
    </subcellularLocation>
</comment>
<dbReference type="FunFam" id="3.30.160.60:FF:000912">
    <property type="entry name" value="Zinc finger protein 660"/>
    <property type="match status" value="1"/>
</dbReference>
<evidence type="ECO:0000256" key="13">
    <source>
        <dbReference type="SAM" id="MobiDB-lite"/>
    </source>
</evidence>
<dbReference type="PANTHER" id="PTHR16515">
    <property type="entry name" value="PR DOMAIN ZINC FINGER PROTEIN"/>
    <property type="match status" value="1"/>
</dbReference>
<dbReference type="STRING" id="151549.A0A4C1T6Q1"/>
<feature type="compositionally biased region" description="Polar residues" evidence="13">
    <location>
        <begin position="68"/>
        <end position="92"/>
    </location>
</feature>
<dbReference type="PANTHER" id="PTHR16515:SF49">
    <property type="entry name" value="GASTRULA ZINC FINGER PROTEIN XLCGF49.1-LIKE-RELATED"/>
    <property type="match status" value="1"/>
</dbReference>
<dbReference type="OrthoDB" id="8113227at2759"/>
<gene>
    <name evidence="15" type="primary">ZNF25</name>
    <name evidence="15" type="ORF">EVAR_77600_1</name>
</gene>
<dbReference type="GO" id="GO:0008270">
    <property type="term" value="F:zinc ion binding"/>
    <property type="evidence" value="ECO:0007669"/>
    <property type="project" value="UniProtKB-KW"/>
</dbReference>
<dbReference type="GO" id="GO:1990837">
    <property type="term" value="F:sequence-specific double-stranded DNA binding"/>
    <property type="evidence" value="ECO:0007669"/>
    <property type="project" value="UniProtKB-ARBA"/>
</dbReference>
<proteinExistence type="inferred from homology"/>
<dbReference type="Gene3D" id="3.30.160.60">
    <property type="entry name" value="Classic Zinc Finger"/>
    <property type="match status" value="5"/>
</dbReference>
<feature type="compositionally biased region" description="Acidic residues" evidence="13">
    <location>
        <begin position="47"/>
        <end position="59"/>
    </location>
</feature>
<dbReference type="GO" id="GO:0005634">
    <property type="term" value="C:nucleus"/>
    <property type="evidence" value="ECO:0007669"/>
    <property type="project" value="UniProtKB-SubCell"/>
</dbReference>
<keyword evidence="11" id="KW-0539">Nucleus</keyword>
<dbReference type="PROSITE" id="PS00028">
    <property type="entry name" value="ZINC_FINGER_C2H2_1"/>
    <property type="match status" value="5"/>
</dbReference>
<feature type="domain" description="C2H2-type" evidence="14">
    <location>
        <begin position="162"/>
        <end position="189"/>
    </location>
</feature>
<evidence type="ECO:0000256" key="11">
    <source>
        <dbReference type="ARBA" id="ARBA00023242"/>
    </source>
</evidence>
<dbReference type="InterPro" id="IPR036236">
    <property type="entry name" value="Znf_C2H2_sf"/>
</dbReference>
<dbReference type="FunFam" id="3.30.160.60:FF:001119">
    <property type="entry name" value="zinc finger protein 408"/>
    <property type="match status" value="1"/>
</dbReference>
<comment type="caution">
    <text evidence="15">The sequence shown here is derived from an EMBL/GenBank/DDBJ whole genome shotgun (WGS) entry which is preliminary data.</text>
</comment>
<protein>
    <submittedName>
        <fullName evidence="15">Zinc finger protein 25</fullName>
    </submittedName>
</protein>
<keyword evidence="16" id="KW-1185">Reference proteome</keyword>
<keyword evidence="9" id="KW-0238">DNA-binding</keyword>
<keyword evidence="8" id="KW-0805">Transcription regulation</keyword>
<dbReference type="PROSITE" id="PS50157">
    <property type="entry name" value="ZINC_FINGER_C2H2_2"/>
    <property type="match status" value="5"/>
</dbReference>
<feature type="region of interest" description="Disordered" evidence="13">
    <location>
        <begin position="47"/>
        <end position="110"/>
    </location>
</feature>
<evidence type="ECO:0000256" key="4">
    <source>
        <dbReference type="ARBA" id="ARBA00022723"/>
    </source>
</evidence>
<feature type="compositionally biased region" description="Basic and acidic residues" evidence="13">
    <location>
        <begin position="93"/>
        <end position="102"/>
    </location>
</feature>
<evidence type="ECO:0000313" key="16">
    <source>
        <dbReference type="Proteomes" id="UP000299102"/>
    </source>
</evidence>
<dbReference type="FunFam" id="3.30.160.60:FF:000303">
    <property type="entry name" value="Zinc finger protein 41"/>
    <property type="match status" value="1"/>
</dbReference>
<evidence type="ECO:0000256" key="2">
    <source>
        <dbReference type="ARBA" id="ARBA00004123"/>
    </source>
</evidence>
<evidence type="ECO:0000256" key="10">
    <source>
        <dbReference type="ARBA" id="ARBA00023163"/>
    </source>
</evidence>
<evidence type="ECO:0000256" key="8">
    <source>
        <dbReference type="ARBA" id="ARBA00023015"/>
    </source>
</evidence>
<organism evidence="15 16">
    <name type="scientific">Eumeta variegata</name>
    <name type="common">Bagworm moth</name>
    <name type="synonym">Eumeta japonica</name>
    <dbReference type="NCBI Taxonomy" id="151549"/>
    <lineage>
        <taxon>Eukaryota</taxon>
        <taxon>Metazoa</taxon>
        <taxon>Ecdysozoa</taxon>
        <taxon>Arthropoda</taxon>
        <taxon>Hexapoda</taxon>
        <taxon>Insecta</taxon>
        <taxon>Pterygota</taxon>
        <taxon>Neoptera</taxon>
        <taxon>Endopterygota</taxon>
        <taxon>Lepidoptera</taxon>
        <taxon>Glossata</taxon>
        <taxon>Ditrysia</taxon>
        <taxon>Tineoidea</taxon>
        <taxon>Psychidae</taxon>
        <taxon>Oiketicinae</taxon>
        <taxon>Eumeta</taxon>
    </lineage>
</organism>
<keyword evidence="4" id="KW-0479">Metal-binding</keyword>
<evidence type="ECO:0000313" key="15">
    <source>
        <dbReference type="EMBL" id="GBP10199.1"/>
    </source>
</evidence>
<dbReference type="FunFam" id="3.30.160.60:FF:002110">
    <property type="entry name" value="Zinc finger protein 1053"/>
    <property type="match status" value="1"/>
</dbReference>
<dbReference type="Proteomes" id="UP000299102">
    <property type="component" value="Unassembled WGS sequence"/>
</dbReference>
<dbReference type="GO" id="GO:0010468">
    <property type="term" value="P:regulation of gene expression"/>
    <property type="evidence" value="ECO:0007669"/>
    <property type="project" value="TreeGrafter"/>
</dbReference>
<evidence type="ECO:0000256" key="12">
    <source>
        <dbReference type="PROSITE-ProRule" id="PRU00042"/>
    </source>
</evidence>
<keyword evidence="5" id="KW-0677">Repeat</keyword>
<comment type="function">
    <text evidence="1">May be involved in transcriptional regulation.</text>
</comment>
<dbReference type="Pfam" id="PF00096">
    <property type="entry name" value="zf-C2H2"/>
    <property type="match status" value="4"/>
</dbReference>
<feature type="domain" description="C2H2-type" evidence="14">
    <location>
        <begin position="190"/>
        <end position="217"/>
    </location>
</feature>
<accession>A0A4C1T6Q1</accession>
<reference evidence="15 16" key="1">
    <citation type="journal article" date="2019" name="Commun. Biol.">
        <title>The bagworm genome reveals a unique fibroin gene that provides high tensile strength.</title>
        <authorList>
            <person name="Kono N."/>
            <person name="Nakamura H."/>
            <person name="Ohtoshi R."/>
            <person name="Tomita M."/>
            <person name="Numata K."/>
            <person name="Arakawa K."/>
        </authorList>
    </citation>
    <scope>NUCLEOTIDE SEQUENCE [LARGE SCALE GENOMIC DNA]</scope>
</reference>
<feature type="region of interest" description="Disordered" evidence="13">
    <location>
        <begin position="125"/>
        <end position="170"/>
    </location>
</feature>
<sequence length="398" mass="45671">MARRPHAQVVPTSVGLLQSFDYIKNMALDLIKMDALEPIVKIEEVTNDELDQDVDQDNEEHEKPTPIPHTSTSKLSNESPDVKPQISQSSKVESPKPVDPKRASPIGFPMNGALQFKPIISKKGEPIGFPMNGPIGFPIIERPRPEKQKKARTREKRPKPPPTCDQCGRDFKTRVDLRSHMRTHTGERPYMCTECGKTYSQLGHLKVHIKSHTGDKQFPCSICHMAFYRNTDLDRHFRTHTGEKPFQCEICSKSFVQKSNLNMHMKAHSGDRAHQCTVCLKRFMTNSKLRLHLNKHNKVKSKDVPIMLAYSIKSDDEQKHLKPLVLELVIRVFGVEIRAFRFDKKMDDYLREPDATKTRGVVCGRCLSSTRAHRPMEWKRDRSFRALARTLDSDGTRQ</sequence>
<feature type="domain" description="C2H2-type" evidence="14">
    <location>
        <begin position="218"/>
        <end position="245"/>
    </location>
</feature>
<keyword evidence="7" id="KW-0862">Zinc</keyword>
<evidence type="ECO:0000256" key="1">
    <source>
        <dbReference type="ARBA" id="ARBA00003767"/>
    </source>
</evidence>
<dbReference type="EMBL" id="BGZK01000039">
    <property type="protein sequence ID" value="GBP10199.1"/>
    <property type="molecule type" value="Genomic_DNA"/>
</dbReference>
<evidence type="ECO:0000256" key="3">
    <source>
        <dbReference type="ARBA" id="ARBA00006991"/>
    </source>
</evidence>
<evidence type="ECO:0000256" key="9">
    <source>
        <dbReference type="ARBA" id="ARBA00023125"/>
    </source>
</evidence>
<dbReference type="SMART" id="SM00355">
    <property type="entry name" value="ZnF_C2H2"/>
    <property type="match status" value="5"/>
</dbReference>
<evidence type="ECO:0000259" key="14">
    <source>
        <dbReference type="PROSITE" id="PS50157"/>
    </source>
</evidence>
<feature type="domain" description="C2H2-type" evidence="14">
    <location>
        <begin position="246"/>
        <end position="273"/>
    </location>
</feature>
<evidence type="ECO:0000256" key="6">
    <source>
        <dbReference type="ARBA" id="ARBA00022771"/>
    </source>
</evidence>
<dbReference type="SUPFAM" id="SSF57667">
    <property type="entry name" value="beta-beta-alpha zinc fingers"/>
    <property type="match status" value="3"/>
</dbReference>
<dbReference type="InterPro" id="IPR050331">
    <property type="entry name" value="Zinc_finger"/>
</dbReference>
<name>A0A4C1T6Q1_EUMVA</name>
<comment type="similarity">
    <text evidence="3">Belongs to the krueppel C2H2-type zinc-finger protein family.</text>
</comment>